<evidence type="ECO:0000313" key="4">
    <source>
        <dbReference type="WBParaSite" id="ACRNAN_Path_487.g1822.t1"/>
    </source>
</evidence>
<dbReference type="AlphaFoldDB" id="A0A914C799"/>
<feature type="compositionally biased region" description="Polar residues" evidence="1">
    <location>
        <begin position="46"/>
        <end position="58"/>
    </location>
</feature>
<dbReference type="PANTHER" id="PTHR15698">
    <property type="entry name" value="PROTEIN CBG15099"/>
    <property type="match status" value="1"/>
</dbReference>
<dbReference type="InterPro" id="IPR045545">
    <property type="entry name" value="PHYIP/PHIPL_C"/>
</dbReference>
<evidence type="ECO:0000259" key="2">
    <source>
        <dbReference type="Pfam" id="PF19281"/>
    </source>
</evidence>
<dbReference type="PANTHER" id="PTHR15698:SF4">
    <property type="entry name" value="PHYTANOYL-COA HYDROXYLASE-INTERACTING PROTEIN-LIKE C-TERMINAL DOMAIN-CONTAINING PROTEIN"/>
    <property type="match status" value="1"/>
</dbReference>
<keyword evidence="3" id="KW-1185">Reference proteome</keyword>
<accession>A0A914C799</accession>
<protein>
    <submittedName>
        <fullName evidence="4">Phytanoyl-CoA hydroxylase-interacting protein-like C-terminal domain-containing protein</fullName>
    </submittedName>
</protein>
<feature type="compositionally biased region" description="Polar residues" evidence="1">
    <location>
        <begin position="24"/>
        <end position="38"/>
    </location>
</feature>
<dbReference type="GO" id="GO:0005737">
    <property type="term" value="C:cytoplasm"/>
    <property type="evidence" value="ECO:0007669"/>
    <property type="project" value="TreeGrafter"/>
</dbReference>
<organism evidence="3 4">
    <name type="scientific">Acrobeloides nanus</name>
    <dbReference type="NCBI Taxonomy" id="290746"/>
    <lineage>
        <taxon>Eukaryota</taxon>
        <taxon>Metazoa</taxon>
        <taxon>Ecdysozoa</taxon>
        <taxon>Nematoda</taxon>
        <taxon>Chromadorea</taxon>
        <taxon>Rhabditida</taxon>
        <taxon>Tylenchina</taxon>
        <taxon>Cephalobomorpha</taxon>
        <taxon>Cephaloboidea</taxon>
        <taxon>Cephalobidae</taxon>
        <taxon>Acrobeloides</taxon>
    </lineage>
</organism>
<evidence type="ECO:0000256" key="1">
    <source>
        <dbReference type="SAM" id="MobiDB-lite"/>
    </source>
</evidence>
<dbReference type="Proteomes" id="UP000887540">
    <property type="component" value="Unplaced"/>
</dbReference>
<sequence>MSGPYDEVAQGNDVTLQELISRVESLSTDSENSSQSGSPPEKINKIDQSSAVLDTSNGVKKETLEEDAKVPSVSSQAQISLESKEIKEENVQIGSDLTNVKAPVLQIEEISQYYEKAKAYIDTHSVSLHTFEFLHRWKTSEYFEKFKLKEAKIMPCQLKDDTGHSGNPIIGTLKGIWFIANKNYNGTEKEVSPYEEHNIYFSDFYCKTSWKVIKNGEKKNFVKKDDDEREHYVVLVVTKKNSSADKYILI</sequence>
<feature type="compositionally biased region" description="Basic and acidic residues" evidence="1">
    <location>
        <begin position="59"/>
        <end position="69"/>
    </location>
</feature>
<dbReference type="InterPro" id="IPR042868">
    <property type="entry name" value="PHYHIP/PHYHIPL"/>
</dbReference>
<feature type="domain" description="Phytanoyl-CoA hydroxylase-interacting protein-like C-terminal" evidence="2">
    <location>
        <begin position="127"/>
        <end position="206"/>
    </location>
</feature>
<feature type="region of interest" description="Disordered" evidence="1">
    <location>
        <begin position="1"/>
        <end position="69"/>
    </location>
</feature>
<evidence type="ECO:0000313" key="3">
    <source>
        <dbReference type="Proteomes" id="UP000887540"/>
    </source>
</evidence>
<reference evidence="4" key="1">
    <citation type="submission" date="2022-11" db="UniProtKB">
        <authorList>
            <consortium name="WormBaseParasite"/>
        </authorList>
    </citation>
    <scope>IDENTIFICATION</scope>
</reference>
<name>A0A914C799_9BILA</name>
<dbReference type="WBParaSite" id="ACRNAN_Path_487.g1822.t1">
    <property type="protein sequence ID" value="ACRNAN_Path_487.g1822.t1"/>
    <property type="gene ID" value="ACRNAN_Path_487.g1822"/>
</dbReference>
<proteinExistence type="predicted"/>
<dbReference type="Pfam" id="PF19281">
    <property type="entry name" value="PHYHIP_C"/>
    <property type="match status" value="1"/>
</dbReference>